<dbReference type="RefSeq" id="WP_189975317.1">
    <property type="nucleotide sequence ID" value="NZ_BMUL01000002.1"/>
</dbReference>
<reference evidence="2" key="1">
    <citation type="journal article" date="2014" name="Int. J. Syst. Evol. Microbiol.">
        <title>Complete genome sequence of Corynebacterium casei LMG S-19264T (=DSM 44701T), isolated from a smear-ripened cheese.</title>
        <authorList>
            <consortium name="US DOE Joint Genome Institute (JGI-PGF)"/>
            <person name="Walter F."/>
            <person name="Albersmeier A."/>
            <person name="Kalinowski J."/>
            <person name="Ruckert C."/>
        </authorList>
    </citation>
    <scope>NUCLEOTIDE SEQUENCE</scope>
    <source>
        <strain evidence="2">JCM 4518</strain>
    </source>
</reference>
<comment type="caution">
    <text evidence="2">The sequence shown here is derived from an EMBL/GenBank/DDBJ whole genome shotgun (WGS) entry which is preliminary data.</text>
</comment>
<dbReference type="GO" id="GO:0003677">
    <property type="term" value="F:DNA binding"/>
    <property type="evidence" value="ECO:0007669"/>
    <property type="project" value="InterPro"/>
</dbReference>
<gene>
    <name evidence="2" type="ORF">GCM10010305_10490</name>
</gene>
<evidence type="ECO:0000256" key="1">
    <source>
        <dbReference type="SAM" id="MobiDB-lite"/>
    </source>
</evidence>
<feature type="region of interest" description="Disordered" evidence="1">
    <location>
        <begin position="77"/>
        <end position="131"/>
    </location>
</feature>
<dbReference type="CDD" id="cd00093">
    <property type="entry name" value="HTH_XRE"/>
    <property type="match status" value="1"/>
</dbReference>
<dbReference type="InterPro" id="IPR010982">
    <property type="entry name" value="Lambda_DNA-bd_dom_sf"/>
</dbReference>
<organism evidence="2 3">
    <name type="scientific">Streptomyces termitum</name>
    <dbReference type="NCBI Taxonomy" id="67368"/>
    <lineage>
        <taxon>Bacteria</taxon>
        <taxon>Bacillati</taxon>
        <taxon>Actinomycetota</taxon>
        <taxon>Actinomycetes</taxon>
        <taxon>Kitasatosporales</taxon>
        <taxon>Streptomycetaceae</taxon>
        <taxon>Streptomyces</taxon>
    </lineage>
</organism>
<protein>
    <recommendedName>
        <fullName evidence="4">Helix-turn-helix domain-containing protein</fullName>
    </recommendedName>
</protein>
<evidence type="ECO:0000313" key="3">
    <source>
        <dbReference type="Proteomes" id="UP000644020"/>
    </source>
</evidence>
<dbReference type="InterPro" id="IPR001387">
    <property type="entry name" value="Cro/C1-type_HTH"/>
</dbReference>
<dbReference type="Pfam" id="PF13560">
    <property type="entry name" value="HTH_31"/>
    <property type="match status" value="1"/>
</dbReference>
<evidence type="ECO:0008006" key="4">
    <source>
        <dbReference type="Google" id="ProtNLM"/>
    </source>
</evidence>
<keyword evidence="3" id="KW-1185">Reference proteome</keyword>
<dbReference type="SUPFAM" id="SSF47413">
    <property type="entry name" value="lambda repressor-like DNA-binding domains"/>
    <property type="match status" value="1"/>
</dbReference>
<sequence>MARDPAVEEFAALVRALKARDGRSYEALGRRLGVSASTLHRYCSGEAVPEGFAPVARLAVLCGASAGETASLEAAWTRADRARRPPTPVPAPGPEAPAPGPGNESEGGAGSGTEPGAVSGGASPEGLPSGGRWGRWGWRGLGGGALAVVVAVLIGAVLLPRERAEPPAPAAPLTWTASSHVWRNGCGHTYLVDRAPGRVPAPPPPADARRWAAARGAVDGGETLVRVSVQGTGDAAVVLQALHVRVVGRAAPLPWPAYRMDQGCGGAVTPRLLDVDLDRPRPVARPVDGFDASGQEGRTLPAVSFPYAVTAAGPEELLVAARTAGCDCRWFLELEWSAAGRRGTVRIGDEGGRPFRTSGVVGRPSYGYDSGGRAWITDGESGQVG</sequence>
<proteinExistence type="predicted"/>
<evidence type="ECO:0000313" key="2">
    <source>
        <dbReference type="EMBL" id="GHA70113.1"/>
    </source>
</evidence>
<dbReference type="AlphaFoldDB" id="A0A918STA8"/>
<feature type="compositionally biased region" description="Pro residues" evidence="1">
    <location>
        <begin position="85"/>
        <end position="100"/>
    </location>
</feature>
<name>A0A918STA8_9ACTN</name>
<reference evidence="2" key="2">
    <citation type="submission" date="2020-09" db="EMBL/GenBank/DDBJ databases">
        <authorList>
            <person name="Sun Q."/>
            <person name="Ohkuma M."/>
        </authorList>
    </citation>
    <scope>NUCLEOTIDE SEQUENCE</scope>
    <source>
        <strain evidence="2">JCM 4518</strain>
    </source>
</reference>
<accession>A0A918STA8</accession>
<dbReference type="EMBL" id="BMUL01000002">
    <property type="protein sequence ID" value="GHA70113.1"/>
    <property type="molecule type" value="Genomic_DNA"/>
</dbReference>
<dbReference type="Proteomes" id="UP000644020">
    <property type="component" value="Unassembled WGS sequence"/>
</dbReference>